<dbReference type="InterPro" id="IPR014710">
    <property type="entry name" value="RmlC-like_jellyroll"/>
</dbReference>
<dbReference type="OrthoDB" id="9776746at2"/>
<dbReference type="InterPro" id="IPR050397">
    <property type="entry name" value="Env_Response_Regulators"/>
</dbReference>
<organism evidence="6 7">
    <name type="scientific">Pannonibacter indicus</name>
    <dbReference type="NCBI Taxonomy" id="466044"/>
    <lineage>
        <taxon>Bacteria</taxon>
        <taxon>Pseudomonadati</taxon>
        <taxon>Pseudomonadota</taxon>
        <taxon>Alphaproteobacteria</taxon>
        <taxon>Hyphomicrobiales</taxon>
        <taxon>Stappiaceae</taxon>
        <taxon>Pannonibacter</taxon>
    </lineage>
</organism>
<dbReference type="RefSeq" id="WP_055456089.1">
    <property type="nucleotide sequence ID" value="NZ_CYHE01000008.1"/>
</dbReference>
<dbReference type="InterPro" id="IPR000595">
    <property type="entry name" value="cNMP-bd_dom"/>
</dbReference>
<gene>
    <name evidence="6" type="ORF">Ga0061067_10847</name>
</gene>
<dbReference type="AlphaFoldDB" id="A0A0K6I3G7"/>
<evidence type="ECO:0000259" key="5">
    <source>
        <dbReference type="PROSITE" id="PS51063"/>
    </source>
</evidence>
<sequence>MSGQIAGSNFEEALRLMGLSDLSEAGRRTVEQALRQMAIPAGIEVFAPGQACPGWLVLTSGSIRVLMTSDTGREILLYRVAAGESCVLTTSCLLGEEPYAASGITETACQAFMIPAGVVARLLDSEPVFRKRIFQGFSLRLASILRKMEDTMFHRLDARLARLLLELAGDGGEIHLTQAALAAETGSAREVIARLLGRWAEAGHIAQGRGEVRLLDAAALRRIADAG</sequence>
<dbReference type="GO" id="GO:0016301">
    <property type="term" value="F:kinase activity"/>
    <property type="evidence" value="ECO:0007669"/>
    <property type="project" value="UniProtKB-KW"/>
</dbReference>
<dbReference type="PROSITE" id="PS51063">
    <property type="entry name" value="HTH_CRP_2"/>
    <property type="match status" value="1"/>
</dbReference>
<feature type="domain" description="Cyclic nucleotide-binding" evidence="4">
    <location>
        <begin position="18"/>
        <end position="140"/>
    </location>
</feature>
<dbReference type="GO" id="GO:0003677">
    <property type="term" value="F:DNA binding"/>
    <property type="evidence" value="ECO:0007669"/>
    <property type="project" value="UniProtKB-KW"/>
</dbReference>
<dbReference type="PROSITE" id="PS50042">
    <property type="entry name" value="CNMP_BINDING_3"/>
    <property type="match status" value="1"/>
</dbReference>
<evidence type="ECO:0000259" key="4">
    <source>
        <dbReference type="PROSITE" id="PS50042"/>
    </source>
</evidence>
<accession>A0A0K6I3G7</accession>
<dbReference type="Pfam" id="PF13545">
    <property type="entry name" value="HTH_Crp_2"/>
    <property type="match status" value="1"/>
</dbReference>
<evidence type="ECO:0000313" key="7">
    <source>
        <dbReference type="Proteomes" id="UP000183900"/>
    </source>
</evidence>
<dbReference type="InterPro" id="IPR012318">
    <property type="entry name" value="HTH_CRP"/>
</dbReference>
<keyword evidence="6" id="KW-0808">Transferase</keyword>
<evidence type="ECO:0000256" key="1">
    <source>
        <dbReference type="ARBA" id="ARBA00023015"/>
    </source>
</evidence>
<evidence type="ECO:0000256" key="3">
    <source>
        <dbReference type="ARBA" id="ARBA00023163"/>
    </source>
</evidence>
<keyword evidence="1" id="KW-0805">Transcription regulation</keyword>
<dbReference type="EMBL" id="CYHE01000008">
    <property type="protein sequence ID" value="CUA97680.1"/>
    <property type="molecule type" value="Genomic_DNA"/>
</dbReference>
<proteinExistence type="predicted"/>
<dbReference type="SUPFAM" id="SSF46785">
    <property type="entry name" value="Winged helix' DNA-binding domain"/>
    <property type="match status" value="1"/>
</dbReference>
<dbReference type="SUPFAM" id="SSF51206">
    <property type="entry name" value="cAMP-binding domain-like"/>
    <property type="match status" value="1"/>
</dbReference>
<reference evidence="7" key="1">
    <citation type="submission" date="2015-08" db="EMBL/GenBank/DDBJ databases">
        <authorList>
            <person name="Varghese N."/>
        </authorList>
    </citation>
    <scope>NUCLEOTIDE SEQUENCE [LARGE SCALE GENOMIC DNA]</scope>
    <source>
        <strain evidence="7">DSM 23407</strain>
    </source>
</reference>
<keyword evidence="6" id="KW-0418">Kinase</keyword>
<dbReference type="GO" id="GO:0005829">
    <property type="term" value="C:cytosol"/>
    <property type="evidence" value="ECO:0007669"/>
    <property type="project" value="TreeGrafter"/>
</dbReference>
<feature type="domain" description="HTH crp-type" evidence="5">
    <location>
        <begin position="154"/>
        <end position="218"/>
    </location>
</feature>
<dbReference type="InterPro" id="IPR018490">
    <property type="entry name" value="cNMP-bd_dom_sf"/>
</dbReference>
<dbReference type="InterPro" id="IPR036388">
    <property type="entry name" value="WH-like_DNA-bd_sf"/>
</dbReference>
<evidence type="ECO:0000313" key="6">
    <source>
        <dbReference type="EMBL" id="CUA97680.1"/>
    </source>
</evidence>
<dbReference type="Gene3D" id="1.10.10.10">
    <property type="entry name" value="Winged helix-like DNA-binding domain superfamily/Winged helix DNA-binding domain"/>
    <property type="match status" value="1"/>
</dbReference>
<name>A0A0K6I3G7_9HYPH</name>
<dbReference type="InterPro" id="IPR036390">
    <property type="entry name" value="WH_DNA-bd_sf"/>
</dbReference>
<dbReference type="CDD" id="cd00038">
    <property type="entry name" value="CAP_ED"/>
    <property type="match status" value="1"/>
</dbReference>
<dbReference type="Gene3D" id="2.60.120.10">
    <property type="entry name" value="Jelly Rolls"/>
    <property type="match status" value="1"/>
</dbReference>
<protein>
    <submittedName>
        <fullName evidence="6">cAMP-binding domain of CRP or a regulatory subunit of cAMP-dependent protein kinases</fullName>
    </submittedName>
</protein>
<keyword evidence="2" id="KW-0238">DNA-binding</keyword>
<evidence type="ECO:0000256" key="2">
    <source>
        <dbReference type="ARBA" id="ARBA00023125"/>
    </source>
</evidence>
<keyword evidence="7" id="KW-1185">Reference proteome</keyword>
<dbReference type="GO" id="GO:0003700">
    <property type="term" value="F:DNA-binding transcription factor activity"/>
    <property type="evidence" value="ECO:0007669"/>
    <property type="project" value="TreeGrafter"/>
</dbReference>
<dbReference type="PANTHER" id="PTHR24567:SF74">
    <property type="entry name" value="HTH-TYPE TRANSCRIPTIONAL REGULATOR ARCR"/>
    <property type="match status" value="1"/>
</dbReference>
<dbReference type="Pfam" id="PF00027">
    <property type="entry name" value="cNMP_binding"/>
    <property type="match status" value="1"/>
</dbReference>
<keyword evidence="3" id="KW-0804">Transcription</keyword>
<dbReference type="SMART" id="SM00419">
    <property type="entry name" value="HTH_CRP"/>
    <property type="match status" value="1"/>
</dbReference>
<dbReference type="Proteomes" id="UP000183900">
    <property type="component" value="Unassembled WGS sequence"/>
</dbReference>
<dbReference type="PANTHER" id="PTHR24567">
    <property type="entry name" value="CRP FAMILY TRANSCRIPTIONAL REGULATORY PROTEIN"/>
    <property type="match status" value="1"/>
</dbReference>